<protein>
    <submittedName>
        <fullName evidence="1">Uncharacterized protein</fullName>
    </submittedName>
</protein>
<name>U9TWB3_RHIID</name>
<evidence type="ECO:0000313" key="1">
    <source>
        <dbReference type="EMBL" id="ESA11702.1"/>
    </source>
</evidence>
<accession>U9TWB3</accession>
<proteinExistence type="predicted"/>
<dbReference type="HOGENOM" id="CLU_3015346_0_0_1"/>
<gene>
    <name evidence="1" type="ORF">GLOINDRAFT_3120</name>
</gene>
<reference evidence="1" key="1">
    <citation type="submission" date="2013-07" db="EMBL/GenBank/DDBJ databases">
        <title>The genome of an arbuscular mycorrhizal fungus provides insights into the evolution of the oldest plant symbiosis.</title>
        <authorList>
            <consortium name="DOE Joint Genome Institute"/>
            <person name="Tisserant E."/>
            <person name="Malbreil M."/>
            <person name="Kuo A."/>
            <person name="Kohler A."/>
            <person name="Symeonidi A."/>
            <person name="Balestrini R."/>
            <person name="Charron P."/>
            <person name="Duensing N."/>
            <person name="Frei-dit-Frey N."/>
            <person name="Gianinazzi-Pearson V."/>
            <person name="Gilbert B."/>
            <person name="Handa Y."/>
            <person name="Hijri M."/>
            <person name="Kaul R."/>
            <person name="Kawaguchi M."/>
            <person name="Krajinski F."/>
            <person name="Lammers P."/>
            <person name="Lapierre D."/>
            <person name="Masclaux F.G."/>
            <person name="Murat C."/>
            <person name="Morin E."/>
            <person name="Ndikumana S."/>
            <person name="Pagni M."/>
            <person name="Petitpierre D."/>
            <person name="Requena N."/>
            <person name="Rosikiewicz P."/>
            <person name="Riley R."/>
            <person name="Saito K."/>
            <person name="San Clemente H."/>
            <person name="Shapiro H."/>
            <person name="van Tuinen D."/>
            <person name="Becard G."/>
            <person name="Bonfante P."/>
            <person name="Paszkowski U."/>
            <person name="Shachar-Hill Y."/>
            <person name="Young J.P."/>
            <person name="Sanders I.R."/>
            <person name="Henrissat B."/>
            <person name="Rensing S.A."/>
            <person name="Grigoriev I.V."/>
            <person name="Corradi N."/>
            <person name="Roux C."/>
            <person name="Martin F."/>
        </authorList>
    </citation>
    <scope>NUCLEOTIDE SEQUENCE</scope>
    <source>
        <strain evidence="1">DAOM 197198</strain>
    </source>
</reference>
<dbReference type="AlphaFoldDB" id="U9TWB3"/>
<sequence length="56" mass="6771">MLLIIILIGLTKNLKDFTSRIFNRRGFCDPHWDFDLQDFRTDRIFVSGLWIIDVRE</sequence>
<dbReference type="EMBL" id="KI285726">
    <property type="protein sequence ID" value="ESA11702.1"/>
    <property type="molecule type" value="Genomic_DNA"/>
</dbReference>
<organism evidence="1">
    <name type="scientific">Rhizophagus irregularis (strain DAOM 181602 / DAOM 197198 / MUCL 43194)</name>
    <name type="common">Arbuscular mycorrhizal fungus</name>
    <name type="synonym">Glomus intraradices</name>
    <dbReference type="NCBI Taxonomy" id="747089"/>
    <lineage>
        <taxon>Eukaryota</taxon>
        <taxon>Fungi</taxon>
        <taxon>Fungi incertae sedis</taxon>
        <taxon>Mucoromycota</taxon>
        <taxon>Glomeromycotina</taxon>
        <taxon>Glomeromycetes</taxon>
        <taxon>Glomerales</taxon>
        <taxon>Glomeraceae</taxon>
        <taxon>Rhizophagus</taxon>
    </lineage>
</organism>